<keyword evidence="3" id="KW-1185">Reference proteome</keyword>
<evidence type="ECO:0000256" key="1">
    <source>
        <dbReference type="SAM" id="MobiDB-lite"/>
    </source>
</evidence>
<gene>
    <name evidence="2" type="ORF">EVAR_74736_1</name>
</gene>
<organism evidence="2 3">
    <name type="scientific">Eumeta variegata</name>
    <name type="common">Bagworm moth</name>
    <name type="synonym">Eumeta japonica</name>
    <dbReference type="NCBI Taxonomy" id="151549"/>
    <lineage>
        <taxon>Eukaryota</taxon>
        <taxon>Metazoa</taxon>
        <taxon>Ecdysozoa</taxon>
        <taxon>Arthropoda</taxon>
        <taxon>Hexapoda</taxon>
        <taxon>Insecta</taxon>
        <taxon>Pterygota</taxon>
        <taxon>Neoptera</taxon>
        <taxon>Endopterygota</taxon>
        <taxon>Lepidoptera</taxon>
        <taxon>Glossata</taxon>
        <taxon>Ditrysia</taxon>
        <taxon>Tineoidea</taxon>
        <taxon>Psychidae</taxon>
        <taxon>Oiketicinae</taxon>
        <taxon>Eumeta</taxon>
    </lineage>
</organism>
<proteinExistence type="predicted"/>
<feature type="compositionally biased region" description="Basic and acidic residues" evidence="1">
    <location>
        <begin position="26"/>
        <end position="36"/>
    </location>
</feature>
<feature type="region of interest" description="Disordered" evidence="1">
    <location>
        <begin position="1"/>
        <end position="71"/>
    </location>
</feature>
<protein>
    <submittedName>
        <fullName evidence="2">Uncharacterized protein</fullName>
    </submittedName>
</protein>
<reference evidence="2 3" key="1">
    <citation type="journal article" date="2019" name="Commun. Biol.">
        <title>The bagworm genome reveals a unique fibroin gene that provides high tensile strength.</title>
        <authorList>
            <person name="Kono N."/>
            <person name="Nakamura H."/>
            <person name="Ohtoshi R."/>
            <person name="Tomita M."/>
            <person name="Numata K."/>
            <person name="Arakawa K."/>
        </authorList>
    </citation>
    <scope>NUCLEOTIDE SEQUENCE [LARGE SCALE GENOMIC DNA]</scope>
</reference>
<dbReference type="AlphaFoldDB" id="A0A4C1SP56"/>
<accession>A0A4C1SP56</accession>
<sequence length="71" mass="7408">MHPRDSVDGLSMQRIAAMSLGSGMRRQNEARGDEGAGARPRVHASDEDSHSGSIIPPAAPGGRPLHLALPT</sequence>
<name>A0A4C1SP56_EUMVA</name>
<dbReference type="Proteomes" id="UP000299102">
    <property type="component" value="Unassembled WGS sequence"/>
</dbReference>
<evidence type="ECO:0000313" key="3">
    <source>
        <dbReference type="Proteomes" id="UP000299102"/>
    </source>
</evidence>
<dbReference type="EMBL" id="BGZK01000012">
    <property type="protein sequence ID" value="GBP03939.1"/>
    <property type="molecule type" value="Genomic_DNA"/>
</dbReference>
<evidence type="ECO:0000313" key="2">
    <source>
        <dbReference type="EMBL" id="GBP03939.1"/>
    </source>
</evidence>
<comment type="caution">
    <text evidence="2">The sequence shown here is derived from an EMBL/GenBank/DDBJ whole genome shotgun (WGS) entry which is preliminary data.</text>
</comment>